<dbReference type="KEGG" id="aka:TKWG_07380"/>
<organism evidence="10 11">
    <name type="scientific">Advenella kashmirensis (strain DSM 17095 / LMG 22695 / WT001)</name>
    <name type="common">Tetrathiobacter kashmirensis</name>
    <dbReference type="NCBI Taxonomy" id="1036672"/>
    <lineage>
        <taxon>Bacteria</taxon>
        <taxon>Pseudomonadati</taxon>
        <taxon>Pseudomonadota</taxon>
        <taxon>Betaproteobacteria</taxon>
        <taxon>Burkholderiales</taxon>
        <taxon>Alcaligenaceae</taxon>
    </lineage>
</organism>
<dbReference type="STRING" id="1036672.TKWG_07380"/>
<keyword evidence="3" id="KW-1003">Cell membrane</keyword>
<dbReference type="InterPro" id="IPR005828">
    <property type="entry name" value="MFS_sugar_transport-like"/>
</dbReference>
<evidence type="ECO:0000256" key="5">
    <source>
        <dbReference type="ARBA" id="ARBA00022847"/>
    </source>
</evidence>
<name>I3UA57_ADVKW</name>
<feature type="transmembrane region" description="Helical" evidence="8">
    <location>
        <begin position="90"/>
        <end position="111"/>
    </location>
</feature>
<feature type="transmembrane region" description="Helical" evidence="8">
    <location>
        <begin position="157"/>
        <end position="178"/>
    </location>
</feature>
<dbReference type="EMBL" id="CP003555">
    <property type="protein sequence ID" value="AFK61895.1"/>
    <property type="molecule type" value="Genomic_DNA"/>
</dbReference>
<evidence type="ECO:0000313" key="10">
    <source>
        <dbReference type="EMBL" id="AFK61895.1"/>
    </source>
</evidence>
<evidence type="ECO:0000259" key="9">
    <source>
        <dbReference type="PROSITE" id="PS50850"/>
    </source>
</evidence>
<evidence type="ECO:0000256" key="2">
    <source>
        <dbReference type="ARBA" id="ARBA00022448"/>
    </source>
</evidence>
<dbReference type="PANTHER" id="PTHR43528">
    <property type="entry name" value="ALPHA-KETOGLUTARATE PERMEASE"/>
    <property type="match status" value="1"/>
</dbReference>
<reference evidence="10 11" key="1">
    <citation type="journal article" date="2011" name="J. Bacteriol.">
        <title>Whole-genome shotgun sequencing of the sulfur-oxidizing chemoautotroph Tetrathiobacter kashmirensis.</title>
        <authorList>
            <person name="Ghosh W."/>
            <person name="George A."/>
            <person name="Agarwal A."/>
            <person name="Raj P."/>
            <person name="Alam M."/>
            <person name="Pyne P."/>
            <person name="Das Gupta S.K."/>
        </authorList>
    </citation>
    <scope>NUCLEOTIDE SEQUENCE [LARGE SCALE GENOMIC DNA]</scope>
    <source>
        <strain evidence="10 11">WT001</strain>
    </source>
</reference>
<dbReference type="HOGENOM" id="CLU_001265_39_0_4"/>
<feature type="transmembrane region" description="Helical" evidence="8">
    <location>
        <begin position="241"/>
        <end position="266"/>
    </location>
</feature>
<sequence length="439" mass="45782">MSASSEGAEQGGRLGGRNVFAVVLGNALEFYDFGVYAAFAVFIGQKFFPSTDPYVSLLLSVATFGVGFVSRPLGGLLLGAYADKHGRKAAMTLTITLMALGTAAIGLIPAYSEIGVAAPLLLVLARLLQGFAAGGELGASTVYLYEAAPAGKKCLTGSWQLASQGAASILVGLIGYGVARLLSAEDAQSWGWRIPFIMGILIIPVGIYIRRNLNETLVHETAHATTGGVIKALMRDHLGSLLLAIWAFSGITIAQYFLIYLTSFAINTLHMPAATAQLANFAVGASTLVFALLGGWLGDRFGLRLISILPRVLLLLLIYPLVLMLVQAPSAFALLGGAALLTAFQASSAALVVLLIARSFPRKVRATGLATAFGLGAALFAGTAQVIFTWLISVTGDPTSPVIYVIAMNVLSLVSIWLMPRAEAPEPIAAPVAAASVTI</sequence>
<dbReference type="PROSITE" id="PS50850">
    <property type="entry name" value="MFS"/>
    <property type="match status" value="1"/>
</dbReference>
<feature type="transmembrane region" description="Helical" evidence="8">
    <location>
        <begin position="20"/>
        <end position="43"/>
    </location>
</feature>
<keyword evidence="6 8" id="KW-1133">Transmembrane helix</keyword>
<feature type="transmembrane region" description="Helical" evidence="8">
    <location>
        <begin position="308"/>
        <end position="326"/>
    </location>
</feature>
<dbReference type="FunFam" id="1.20.1250.20:FF:000001">
    <property type="entry name" value="Dicarboxylate MFS transporter"/>
    <property type="match status" value="1"/>
</dbReference>
<dbReference type="Pfam" id="PF00083">
    <property type="entry name" value="Sugar_tr"/>
    <property type="match status" value="2"/>
</dbReference>
<protein>
    <submittedName>
        <fullName evidence="10">Citrate:proton symporter</fullName>
    </submittedName>
</protein>
<dbReference type="SUPFAM" id="SSF103473">
    <property type="entry name" value="MFS general substrate transporter"/>
    <property type="match status" value="1"/>
</dbReference>
<dbReference type="GO" id="GO:0015293">
    <property type="term" value="F:symporter activity"/>
    <property type="evidence" value="ECO:0007669"/>
    <property type="project" value="UniProtKB-KW"/>
</dbReference>
<evidence type="ECO:0000256" key="8">
    <source>
        <dbReference type="SAM" id="Phobius"/>
    </source>
</evidence>
<keyword evidence="2" id="KW-0813">Transport</keyword>
<keyword evidence="4 8" id="KW-0812">Transmembrane</keyword>
<dbReference type="OrthoDB" id="6766492at2"/>
<proteinExistence type="predicted"/>
<dbReference type="Gene3D" id="1.20.1250.20">
    <property type="entry name" value="MFS general substrate transporter like domains"/>
    <property type="match status" value="1"/>
</dbReference>
<feature type="transmembrane region" description="Helical" evidence="8">
    <location>
        <begin position="190"/>
        <end position="209"/>
    </location>
</feature>
<dbReference type="InterPro" id="IPR051084">
    <property type="entry name" value="H+-coupled_symporters"/>
</dbReference>
<keyword evidence="5" id="KW-0769">Symport</keyword>
<dbReference type="InterPro" id="IPR005829">
    <property type="entry name" value="Sugar_transporter_CS"/>
</dbReference>
<evidence type="ECO:0000256" key="7">
    <source>
        <dbReference type="ARBA" id="ARBA00023136"/>
    </source>
</evidence>
<comment type="subcellular location">
    <subcellularLocation>
        <location evidence="1">Cell membrane</location>
        <topology evidence="1">Multi-pass membrane protein</topology>
    </subcellularLocation>
</comment>
<feature type="transmembrane region" description="Helical" evidence="8">
    <location>
        <begin position="123"/>
        <end position="145"/>
    </location>
</feature>
<dbReference type="RefSeq" id="WP_014749986.1">
    <property type="nucleotide sequence ID" value="NC_017964.1"/>
</dbReference>
<keyword evidence="11" id="KW-1185">Reference proteome</keyword>
<dbReference type="GO" id="GO:0005886">
    <property type="term" value="C:plasma membrane"/>
    <property type="evidence" value="ECO:0007669"/>
    <property type="project" value="UniProtKB-SubCell"/>
</dbReference>
<dbReference type="PROSITE" id="PS00217">
    <property type="entry name" value="SUGAR_TRANSPORT_2"/>
    <property type="match status" value="1"/>
</dbReference>
<dbReference type="AlphaFoldDB" id="I3UA57"/>
<evidence type="ECO:0000313" key="11">
    <source>
        <dbReference type="Proteomes" id="UP000005267"/>
    </source>
</evidence>
<feature type="transmembrane region" description="Helical" evidence="8">
    <location>
        <begin position="369"/>
        <end position="390"/>
    </location>
</feature>
<feature type="transmembrane region" description="Helical" evidence="8">
    <location>
        <begin position="278"/>
        <end position="296"/>
    </location>
</feature>
<accession>I3UA57</accession>
<evidence type="ECO:0000256" key="1">
    <source>
        <dbReference type="ARBA" id="ARBA00004651"/>
    </source>
</evidence>
<dbReference type="InterPro" id="IPR020846">
    <property type="entry name" value="MFS_dom"/>
</dbReference>
<gene>
    <name evidence="10" type="ordered locus">TKWG_07380</name>
</gene>
<dbReference type="PANTHER" id="PTHR43528:SF3">
    <property type="entry name" value="CITRATE-PROTON SYMPORTER"/>
    <property type="match status" value="1"/>
</dbReference>
<evidence type="ECO:0000256" key="4">
    <source>
        <dbReference type="ARBA" id="ARBA00022692"/>
    </source>
</evidence>
<feature type="transmembrane region" description="Helical" evidence="8">
    <location>
        <begin position="332"/>
        <end position="357"/>
    </location>
</feature>
<feature type="transmembrane region" description="Helical" evidence="8">
    <location>
        <begin position="55"/>
        <end position="78"/>
    </location>
</feature>
<evidence type="ECO:0000256" key="3">
    <source>
        <dbReference type="ARBA" id="ARBA00022475"/>
    </source>
</evidence>
<reference evidence="11" key="2">
    <citation type="journal article" date="2013" name="PLoS ONE">
        <title>Genome implosion elicits host-confinement in Alcaligenaceae: evidence from the comparative genomics of Tetrathiobacter kashmirensis, a pathogen in the making.</title>
        <authorList>
            <person name="Ghosh W."/>
            <person name="Alam M."/>
            <person name="Roy C."/>
            <person name="Pyne P."/>
            <person name="George A."/>
            <person name="Chakraborty R."/>
            <person name="Majumder S."/>
            <person name="Agarwal A."/>
            <person name="Chakraborty S."/>
            <person name="Majumdar S."/>
            <person name="Gupta S.K."/>
        </authorList>
    </citation>
    <scope>NUCLEOTIDE SEQUENCE [LARGE SCALE GENOMIC DNA]</scope>
    <source>
        <strain evidence="11">WT001</strain>
    </source>
</reference>
<feature type="domain" description="Major facilitator superfamily (MFS) profile" evidence="9">
    <location>
        <begin position="18"/>
        <end position="423"/>
    </location>
</feature>
<feature type="transmembrane region" description="Helical" evidence="8">
    <location>
        <begin position="402"/>
        <end position="419"/>
    </location>
</feature>
<evidence type="ECO:0000256" key="6">
    <source>
        <dbReference type="ARBA" id="ARBA00022989"/>
    </source>
</evidence>
<dbReference type="Proteomes" id="UP000005267">
    <property type="component" value="Chromosome"/>
</dbReference>
<keyword evidence="7 8" id="KW-0472">Membrane</keyword>
<dbReference type="InterPro" id="IPR036259">
    <property type="entry name" value="MFS_trans_sf"/>
</dbReference>